<dbReference type="Proteomes" id="UP000295680">
    <property type="component" value="Unassembled WGS sequence"/>
</dbReference>
<dbReference type="GO" id="GO:0030638">
    <property type="term" value="P:polyketide metabolic process"/>
    <property type="evidence" value="ECO:0007669"/>
    <property type="project" value="InterPro"/>
</dbReference>
<reference evidence="1 2" key="1">
    <citation type="submission" date="2019-03" db="EMBL/GenBank/DDBJ databases">
        <title>Genomic Encyclopedia of Type Strains, Phase IV (KMG-IV): sequencing the most valuable type-strain genomes for metagenomic binning, comparative biology and taxonomic classification.</title>
        <authorList>
            <person name="Goeker M."/>
        </authorList>
    </citation>
    <scope>NUCLEOTIDE SEQUENCE [LARGE SCALE GENOMIC DNA]</scope>
    <source>
        <strain evidence="1 2">DSM 45934</strain>
    </source>
</reference>
<keyword evidence="2" id="KW-1185">Reference proteome</keyword>
<gene>
    <name evidence="1" type="ORF">EV192_1011228</name>
</gene>
<dbReference type="InterPro" id="IPR032710">
    <property type="entry name" value="NTF2-like_dom_sf"/>
</dbReference>
<comment type="caution">
    <text evidence="1">The sequence shown here is derived from an EMBL/GenBank/DDBJ whole genome shotgun (WGS) entry which is preliminary data.</text>
</comment>
<dbReference type="EMBL" id="SLWS01000001">
    <property type="protein sequence ID" value="TCO65436.1"/>
    <property type="molecule type" value="Genomic_DNA"/>
</dbReference>
<dbReference type="InterPro" id="IPR009959">
    <property type="entry name" value="Cyclase_SnoaL-like"/>
</dbReference>
<dbReference type="RefSeq" id="WP_132111829.1">
    <property type="nucleotide sequence ID" value="NZ_SLWS01000001.1"/>
</dbReference>
<proteinExistence type="predicted"/>
<dbReference type="SUPFAM" id="SSF54427">
    <property type="entry name" value="NTF2-like"/>
    <property type="match status" value="1"/>
</dbReference>
<protein>
    <submittedName>
        <fullName evidence="1">SnoaL-like polyketide cyclase</fullName>
    </submittedName>
</protein>
<evidence type="ECO:0000313" key="2">
    <source>
        <dbReference type="Proteomes" id="UP000295680"/>
    </source>
</evidence>
<sequence length="148" mass="16130">MQKAVVERFVSIINTHDLTNLAEVIAHDVTEEGPIVVDAPAEGGIAAFRTGWEQMLSSFPDIHVALDGMVEEGDTVAARITLRATGTGFYRRAEATGRPAEWTGFVWVRLRDGKIVYFHGLTDRFGVLQQLGFIGSDDELAAKVNAAN</sequence>
<dbReference type="OrthoDB" id="4543541at2"/>
<dbReference type="AlphaFoldDB" id="A0A4R2K6A0"/>
<dbReference type="PANTHER" id="PTHR38436">
    <property type="entry name" value="POLYKETIDE CYCLASE SNOAL-LIKE DOMAIN"/>
    <property type="match status" value="1"/>
</dbReference>
<evidence type="ECO:0000313" key="1">
    <source>
        <dbReference type="EMBL" id="TCO65436.1"/>
    </source>
</evidence>
<dbReference type="Pfam" id="PF07366">
    <property type="entry name" value="SnoaL"/>
    <property type="match status" value="1"/>
</dbReference>
<organism evidence="1 2">
    <name type="scientific">Actinocrispum wychmicini</name>
    <dbReference type="NCBI Taxonomy" id="1213861"/>
    <lineage>
        <taxon>Bacteria</taxon>
        <taxon>Bacillati</taxon>
        <taxon>Actinomycetota</taxon>
        <taxon>Actinomycetes</taxon>
        <taxon>Pseudonocardiales</taxon>
        <taxon>Pseudonocardiaceae</taxon>
        <taxon>Actinocrispum</taxon>
    </lineage>
</organism>
<accession>A0A4R2K6A0</accession>
<name>A0A4R2K6A0_9PSEU</name>
<dbReference type="PANTHER" id="PTHR38436:SF1">
    <property type="entry name" value="ESTER CYCLASE"/>
    <property type="match status" value="1"/>
</dbReference>
<dbReference type="Gene3D" id="3.10.450.50">
    <property type="match status" value="1"/>
</dbReference>